<gene>
    <name evidence="2" type="ORF">R3P38DRAFT_3254009</name>
</gene>
<feature type="region of interest" description="Disordered" evidence="1">
    <location>
        <begin position="92"/>
        <end position="134"/>
    </location>
</feature>
<dbReference type="AlphaFoldDB" id="A0AAW0DXP9"/>
<feature type="region of interest" description="Disordered" evidence="1">
    <location>
        <begin position="1"/>
        <end position="28"/>
    </location>
</feature>
<feature type="compositionally biased region" description="Polar residues" evidence="1">
    <location>
        <begin position="1"/>
        <end position="17"/>
    </location>
</feature>
<proteinExistence type="predicted"/>
<dbReference type="Proteomes" id="UP001362999">
    <property type="component" value="Unassembled WGS sequence"/>
</dbReference>
<keyword evidence="3" id="KW-1185">Reference proteome</keyword>
<protein>
    <submittedName>
        <fullName evidence="2">Uncharacterized protein</fullName>
    </submittedName>
</protein>
<evidence type="ECO:0000256" key="1">
    <source>
        <dbReference type="SAM" id="MobiDB-lite"/>
    </source>
</evidence>
<organism evidence="2 3">
    <name type="scientific">Favolaschia claudopus</name>
    <dbReference type="NCBI Taxonomy" id="2862362"/>
    <lineage>
        <taxon>Eukaryota</taxon>
        <taxon>Fungi</taxon>
        <taxon>Dikarya</taxon>
        <taxon>Basidiomycota</taxon>
        <taxon>Agaricomycotina</taxon>
        <taxon>Agaricomycetes</taxon>
        <taxon>Agaricomycetidae</taxon>
        <taxon>Agaricales</taxon>
        <taxon>Marasmiineae</taxon>
        <taxon>Mycenaceae</taxon>
        <taxon>Favolaschia</taxon>
    </lineage>
</organism>
<dbReference type="EMBL" id="JAWWNJ010000005">
    <property type="protein sequence ID" value="KAK7056085.1"/>
    <property type="molecule type" value="Genomic_DNA"/>
</dbReference>
<feature type="region of interest" description="Disordered" evidence="1">
    <location>
        <begin position="42"/>
        <end position="76"/>
    </location>
</feature>
<accession>A0AAW0DXP9</accession>
<evidence type="ECO:0000313" key="2">
    <source>
        <dbReference type="EMBL" id="KAK7056085.1"/>
    </source>
</evidence>
<reference evidence="2 3" key="1">
    <citation type="journal article" date="2024" name="J Genomics">
        <title>Draft genome sequencing and assembly of Favolaschia claudopus CIRM-BRFM 2984 isolated from oak limbs.</title>
        <authorList>
            <person name="Navarro D."/>
            <person name="Drula E."/>
            <person name="Chaduli D."/>
            <person name="Cazenave R."/>
            <person name="Ahrendt S."/>
            <person name="Wang J."/>
            <person name="Lipzen A."/>
            <person name="Daum C."/>
            <person name="Barry K."/>
            <person name="Grigoriev I.V."/>
            <person name="Favel A."/>
            <person name="Rosso M.N."/>
            <person name="Martin F."/>
        </authorList>
    </citation>
    <scope>NUCLEOTIDE SEQUENCE [LARGE SCALE GENOMIC DNA]</scope>
    <source>
        <strain evidence="2 3">CIRM-BRFM 2984</strain>
    </source>
</reference>
<name>A0AAW0DXP9_9AGAR</name>
<evidence type="ECO:0000313" key="3">
    <source>
        <dbReference type="Proteomes" id="UP001362999"/>
    </source>
</evidence>
<sequence length="328" mass="35449">MPKVTSISTPANANATRRFSGPFSDATNTVDGLALDLIQQLKEQPVSRREQRVRSKRLRVANSEPKSNATDRKREVVDTEVAQAAATVNASVPPVPACDETKNESAVRVVSEPSTREDAKTAPAASDDSTALDDGDGQLAIYNIDMADVKYEPWSHPAGYTGYYDPAVELPFESGADSPTYYSNELESEQLAPLQQQHIPPPPLSYISIPSANIFIPIHPNCALYSCPCCVAPDARLLPRLIVRILPGAPKPKYYLGPDGQSVFEACSRADVLPPEMPRSEAEEFYGVSYYGDESCAGYAMSSAGPIEVLTFRGGVGYPGASYIYYGV</sequence>
<comment type="caution">
    <text evidence="2">The sequence shown here is derived from an EMBL/GenBank/DDBJ whole genome shotgun (WGS) entry which is preliminary data.</text>
</comment>